<dbReference type="RefSeq" id="WP_159365371.1">
    <property type="nucleotide sequence ID" value="NZ_CP047218.1"/>
</dbReference>
<reference evidence="1 2" key="1">
    <citation type="submission" date="2019-12" db="EMBL/GenBank/DDBJ databases">
        <title>Functional and genomic insights into the Sphingobium yanoikuyae YC-JY1, a bacterium efficiently degrading bisphenol A.</title>
        <authorList>
            <person name="Jia Y."/>
            <person name="Li X."/>
            <person name="Wang J."/>
            <person name="Eltoukhy A."/>
            <person name="Lamraoui I."/>
            <person name="Yan Y."/>
        </authorList>
    </citation>
    <scope>NUCLEOTIDE SEQUENCE [LARGE SCALE GENOMIC DNA]</scope>
    <source>
        <strain evidence="1 2">YC-JY1</strain>
    </source>
</reference>
<dbReference type="Proteomes" id="UP000464086">
    <property type="component" value="Chromosome"/>
</dbReference>
<protein>
    <recommendedName>
        <fullName evidence="3">DUF2188 domain-containing protein</fullName>
    </recommendedName>
</protein>
<sequence>MPNRIIITKAPIGGRFVVTFVPRAITRPSLEFRSHSDAMRCADARHKAHGWTIEDQTEEGRTNG</sequence>
<evidence type="ECO:0000313" key="1">
    <source>
        <dbReference type="EMBL" id="QHD65743.1"/>
    </source>
</evidence>
<dbReference type="EMBL" id="CP047218">
    <property type="protein sequence ID" value="QHD65743.1"/>
    <property type="molecule type" value="Genomic_DNA"/>
</dbReference>
<accession>A0A6P1GC52</accession>
<evidence type="ECO:0000313" key="2">
    <source>
        <dbReference type="Proteomes" id="UP000464086"/>
    </source>
</evidence>
<dbReference type="AlphaFoldDB" id="A0A6P1GC52"/>
<gene>
    <name evidence="1" type="ORF">GS397_00760</name>
</gene>
<organism evidence="1 2">
    <name type="scientific">Sphingobium yanoikuyae</name>
    <name type="common">Sphingomonas yanoikuyae</name>
    <dbReference type="NCBI Taxonomy" id="13690"/>
    <lineage>
        <taxon>Bacteria</taxon>
        <taxon>Pseudomonadati</taxon>
        <taxon>Pseudomonadota</taxon>
        <taxon>Alphaproteobacteria</taxon>
        <taxon>Sphingomonadales</taxon>
        <taxon>Sphingomonadaceae</taxon>
        <taxon>Sphingobium</taxon>
    </lineage>
</organism>
<name>A0A6P1GC52_SPHYA</name>
<evidence type="ECO:0008006" key="3">
    <source>
        <dbReference type="Google" id="ProtNLM"/>
    </source>
</evidence>
<proteinExistence type="predicted"/>